<keyword evidence="7" id="KW-1185">Reference proteome</keyword>
<feature type="compositionally biased region" description="Basic and acidic residues" evidence="4">
    <location>
        <begin position="731"/>
        <end position="749"/>
    </location>
</feature>
<feature type="compositionally biased region" description="Basic and acidic residues" evidence="4">
    <location>
        <begin position="926"/>
        <end position="935"/>
    </location>
</feature>
<dbReference type="SUPFAM" id="SSF143575">
    <property type="entry name" value="GAS2 domain-like"/>
    <property type="match status" value="1"/>
</dbReference>
<feature type="domain" description="GAR" evidence="5">
    <location>
        <begin position="1058"/>
        <end position="1130"/>
    </location>
</feature>
<feature type="region of interest" description="Disordered" evidence="4">
    <location>
        <begin position="1146"/>
        <end position="1201"/>
    </location>
</feature>
<name>A0AAD4CRY3_ASPNN</name>
<dbReference type="EMBL" id="VCAU01000019">
    <property type="protein sequence ID" value="KAF9891323.1"/>
    <property type="molecule type" value="Genomic_DNA"/>
</dbReference>
<feature type="region of interest" description="Disordered" evidence="4">
    <location>
        <begin position="1293"/>
        <end position="1331"/>
    </location>
</feature>
<feature type="region of interest" description="Disordered" evidence="4">
    <location>
        <begin position="1044"/>
        <end position="1074"/>
    </location>
</feature>
<feature type="compositionally biased region" description="Polar residues" evidence="4">
    <location>
        <begin position="671"/>
        <end position="692"/>
    </location>
</feature>
<feature type="compositionally biased region" description="Basic and acidic residues" evidence="4">
    <location>
        <begin position="895"/>
        <end position="904"/>
    </location>
</feature>
<feature type="compositionally biased region" description="Polar residues" evidence="4">
    <location>
        <begin position="1167"/>
        <end position="1184"/>
    </location>
</feature>
<dbReference type="InterPro" id="IPR036534">
    <property type="entry name" value="GAR_dom_sf"/>
</dbReference>
<feature type="region of interest" description="Disordered" evidence="4">
    <location>
        <begin position="506"/>
        <end position="529"/>
    </location>
</feature>
<dbReference type="GO" id="GO:0008017">
    <property type="term" value="F:microtubule binding"/>
    <property type="evidence" value="ECO:0007669"/>
    <property type="project" value="InterPro"/>
</dbReference>
<organism evidence="6 7">
    <name type="scientific">Aspergillus nanangensis</name>
    <dbReference type="NCBI Taxonomy" id="2582783"/>
    <lineage>
        <taxon>Eukaryota</taxon>
        <taxon>Fungi</taxon>
        <taxon>Dikarya</taxon>
        <taxon>Ascomycota</taxon>
        <taxon>Pezizomycotina</taxon>
        <taxon>Eurotiomycetes</taxon>
        <taxon>Eurotiomycetidae</taxon>
        <taxon>Eurotiales</taxon>
        <taxon>Aspergillaceae</taxon>
        <taxon>Aspergillus</taxon>
        <taxon>Aspergillus subgen. Circumdati</taxon>
    </lineage>
</organism>
<feature type="region of interest" description="Disordered" evidence="4">
    <location>
        <begin position="961"/>
        <end position="999"/>
    </location>
</feature>
<keyword evidence="2" id="KW-0963">Cytoplasm</keyword>
<evidence type="ECO:0000256" key="2">
    <source>
        <dbReference type="ARBA" id="ARBA00022490"/>
    </source>
</evidence>
<feature type="region of interest" description="Disordered" evidence="4">
    <location>
        <begin position="1"/>
        <end position="44"/>
    </location>
</feature>
<feature type="region of interest" description="Disordered" evidence="4">
    <location>
        <begin position="852"/>
        <end position="940"/>
    </location>
</feature>
<dbReference type="GO" id="GO:0005856">
    <property type="term" value="C:cytoskeleton"/>
    <property type="evidence" value="ECO:0007669"/>
    <property type="project" value="UniProtKB-SubCell"/>
</dbReference>
<feature type="compositionally biased region" description="Polar residues" evidence="4">
    <location>
        <begin position="1249"/>
        <end position="1258"/>
    </location>
</feature>
<proteinExistence type="predicted"/>
<feature type="region of interest" description="Disordered" evidence="4">
    <location>
        <begin position="671"/>
        <end position="807"/>
    </location>
</feature>
<comment type="caution">
    <text evidence="6">The sequence shown here is derived from an EMBL/GenBank/DDBJ whole genome shotgun (WGS) entry which is preliminary data.</text>
</comment>
<reference evidence="6" key="2">
    <citation type="submission" date="2020-02" db="EMBL/GenBank/DDBJ databases">
        <authorList>
            <person name="Gilchrist C.L.M."/>
            <person name="Chooi Y.-H."/>
        </authorList>
    </citation>
    <scope>NUCLEOTIDE SEQUENCE</scope>
    <source>
        <strain evidence="6">MST-FP2251</strain>
    </source>
</reference>
<dbReference type="Proteomes" id="UP001194746">
    <property type="component" value="Unassembled WGS sequence"/>
</dbReference>
<dbReference type="InterPro" id="IPR003108">
    <property type="entry name" value="GAR_dom"/>
</dbReference>
<gene>
    <name evidence="6" type="ORF">FE257_004178</name>
</gene>
<evidence type="ECO:0000313" key="6">
    <source>
        <dbReference type="EMBL" id="KAF9891323.1"/>
    </source>
</evidence>
<feature type="region of interest" description="Disordered" evidence="4">
    <location>
        <begin position="1249"/>
        <end position="1278"/>
    </location>
</feature>
<feature type="compositionally biased region" description="Polar residues" evidence="4">
    <location>
        <begin position="1146"/>
        <end position="1157"/>
    </location>
</feature>
<comment type="subcellular location">
    <subcellularLocation>
        <location evidence="1">Cytoplasm</location>
        <location evidence="1">Cytoskeleton</location>
    </subcellularLocation>
</comment>
<feature type="compositionally biased region" description="Low complexity" evidence="4">
    <location>
        <begin position="1045"/>
        <end position="1060"/>
    </location>
</feature>
<dbReference type="PROSITE" id="PS51460">
    <property type="entry name" value="GAR"/>
    <property type="match status" value="1"/>
</dbReference>
<accession>A0AAD4CRY3</accession>
<keyword evidence="3" id="KW-0206">Cytoskeleton</keyword>
<reference evidence="6" key="1">
    <citation type="journal article" date="2019" name="Beilstein J. Org. Chem.">
        <title>Nanangenines: drimane sesquiterpenoids as the dominant metabolite cohort of a novel Australian fungus, Aspergillus nanangensis.</title>
        <authorList>
            <person name="Lacey H.J."/>
            <person name="Gilchrist C.L.M."/>
            <person name="Crombie A."/>
            <person name="Kalaitzis J.A."/>
            <person name="Vuong D."/>
            <person name="Rutledge P.J."/>
            <person name="Turner P."/>
            <person name="Pitt J.I."/>
            <person name="Lacey E."/>
            <person name="Chooi Y.H."/>
            <person name="Piggott A.M."/>
        </authorList>
    </citation>
    <scope>NUCLEOTIDE SEQUENCE</scope>
    <source>
        <strain evidence="6">MST-FP2251</strain>
    </source>
</reference>
<evidence type="ECO:0000256" key="1">
    <source>
        <dbReference type="ARBA" id="ARBA00004245"/>
    </source>
</evidence>
<evidence type="ECO:0000256" key="3">
    <source>
        <dbReference type="ARBA" id="ARBA00023212"/>
    </source>
</evidence>
<evidence type="ECO:0000313" key="7">
    <source>
        <dbReference type="Proteomes" id="UP001194746"/>
    </source>
</evidence>
<evidence type="ECO:0000259" key="5">
    <source>
        <dbReference type="PROSITE" id="PS51460"/>
    </source>
</evidence>
<protein>
    <recommendedName>
        <fullName evidence="5">GAR domain-containing protein</fullName>
    </recommendedName>
</protein>
<evidence type="ECO:0000256" key="4">
    <source>
        <dbReference type="SAM" id="MobiDB-lite"/>
    </source>
</evidence>
<sequence>MASSRGSPIHHPIHHPIHLPPSDLQFRPSTRFPSPTRPAPVPDYQSIDPLLKNLSPESTLEALSSTNAVPKNSKAAHDILSKSISQVSPAERALGIRAAVAAQNLSQWYKEIQSWEWPKRTDAHLGKGFVPPSAASTDQEHCGSLPAVVVADNEKRIEEIRDGLENLGVDELKEHVLNAHIPARSRPSSSNSTMSVPPPLSYVQLSDFTAVITATILRALPLLSRLNSLLSTWEVRLLVLRQIPGLLHSLHTARSDLDVALGLLKSTETPHENDPLYSMTNYHIKRSALEATVVAAGRRMDRILDALESREDSLPEAWIDDLETIESQFGSWVMDAEKRTVQNEWRRMMTSSKEGKVPEPVQIEVCTPSEESTDGMEQASKTSISTSPQVICEIGRPHPMETIHEEPASPCDLTPTTTINLSQIPTLSPIVDAPFPEMPISILSEEAEPVPPLDKVLCEQPHNKPTLNDICPLPAVIANEEQINTTSDQVSLSNGENGDIQESVNVDAESENGSSVLEEPGSFSNLPDEKEALHCDDWPRDNINIENEPNNVGELTSLKGSPAEIVEEKPQLDELPCPSESTDERLINFSEAKAEGFPSQQPHDAIEELKYELSETCDDDLPQRSNICEVIDQHEPTQAQSTPAVGHMPPPLEKLAVAMDVVLDEAIAPISDNQGDSVTSHSSIPSLDTSGSSDKEEGSVVHLSNPPHPEETAGLQPVKKPLDSPIRLSKGRSEHVHLENHNASSRDRQSSNASAASVSDYPSLVSSPGLPEPLANFSDNKPLPLETPPQFRPKYQPTDPMPSSHDHALREGRLLDLDDNVTPPRTALKHNRTLSLPLQRFINERLDMDYESHGSAEMDSPTTVKTPKDEPNGFSPRPPKKDNRLSAPPNSIRLPKQEELESSREGSPFFDSEVEDERLNGWKRNRQADAKKSRDVSPLQPPIHMAASRLRKQLIAHPSLEDIGGHKSKPPFVDEAPSVSTSKKPVRPSLQGNKLRKPRDQMDEKINSILTSLPANISLMPAEDQEFDTESVTSLPLKARELRSASRLGTSSRSSTPSAPFTMIPAPSRRRHSHAPGANEMKVYHLHGGNKAPVKLACRPVGKNGERVMARIGGGWSDLAEYLTVYAMHHGSRHVSETPLVEVQGLSSRESTPSYVSPGTRVASAGNGRTTPSRPQSVMSNRAPSSLAVRKTRRASNASEAAGLRAVSAGAALNASYSPMSTVSSRRRLSVSSNTSIGGVSSVNCSPSTTIGGPTSHTVPLGLAGPKPRSRRISMTPESEAWVEDVLGQARRSTSLRPLPSVIAPQDQENTGRKTPSLAKSRSINDIGKAGSSQRVVLRGLGSRLN</sequence>